<dbReference type="EMBL" id="SFCI01000835">
    <property type="protein sequence ID" value="TFY77733.1"/>
    <property type="molecule type" value="Genomic_DNA"/>
</dbReference>
<proteinExistence type="predicted"/>
<evidence type="ECO:0008006" key="3">
    <source>
        <dbReference type="Google" id="ProtNLM"/>
    </source>
</evidence>
<name>A0A4Y9ZUN3_9AGAM</name>
<dbReference type="Gene3D" id="1.10.510.10">
    <property type="entry name" value="Transferase(Phosphotransferase) domain 1"/>
    <property type="match status" value="1"/>
</dbReference>
<keyword evidence="2" id="KW-1185">Reference proteome</keyword>
<sequence>MLTRVQSAFKTGLIHALVAIHDAGVEHHDLCRRNILDYNDRPMIIDFGDAEEHECERFVPVEEGTPAPTLTCEFGCVELLEFFTDIEVWTPSFIEYIDNFQPIELAYDPHALAKMAPSHWSPEEALQEAYRVVVKHVKEYYPAQYDDWIARLNNNQKALDSTSNSPNDSQ</sequence>
<dbReference type="AlphaFoldDB" id="A0A4Y9ZUN3"/>
<dbReference type="STRING" id="135208.A0A4Y9ZUN3"/>
<accession>A0A4Y9ZUN3</accession>
<dbReference type="OrthoDB" id="3182995at2759"/>
<evidence type="ECO:0000313" key="2">
    <source>
        <dbReference type="Proteomes" id="UP000298061"/>
    </source>
</evidence>
<dbReference type="SUPFAM" id="SSF56112">
    <property type="entry name" value="Protein kinase-like (PK-like)"/>
    <property type="match status" value="1"/>
</dbReference>
<protein>
    <recommendedName>
        <fullName evidence="3">Protein kinase domain-containing protein</fullName>
    </recommendedName>
</protein>
<gene>
    <name evidence="1" type="ORF">EWM64_g6277</name>
</gene>
<reference evidence="1 2" key="1">
    <citation type="submission" date="2019-02" db="EMBL/GenBank/DDBJ databases">
        <title>Genome sequencing of the rare red list fungi Hericium alpestre (H. flagellum).</title>
        <authorList>
            <person name="Buettner E."/>
            <person name="Kellner H."/>
        </authorList>
    </citation>
    <scope>NUCLEOTIDE SEQUENCE [LARGE SCALE GENOMIC DNA]</scope>
    <source>
        <strain evidence="1 2">DSM 108284</strain>
    </source>
</reference>
<dbReference type="InterPro" id="IPR011009">
    <property type="entry name" value="Kinase-like_dom_sf"/>
</dbReference>
<comment type="caution">
    <text evidence="1">The sequence shown here is derived from an EMBL/GenBank/DDBJ whole genome shotgun (WGS) entry which is preliminary data.</text>
</comment>
<dbReference type="Proteomes" id="UP000298061">
    <property type="component" value="Unassembled WGS sequence"/>
</dbReference>
<organism evidence="1 2">
    <name type="scientific">Hericium alpestre</name>
    <dbReference type="NCBI Taxonomy" id="135208"/>
    <lineage>
        <taxon>Eukaryota</taxon>
        <taxon>Fungi</taxon>
        <taxon>Dikarya</taxon>
        <taxon>Basidiomycota</taxon>
        <taxon>Agaricomycotina</taxon>
        <taxon>Agaricomycetes</taxon>
        <taxon>Russulales</taxon>
        <taxon>Hericiaceae</taxon>
        <taxon>Hericium</taxon>
    </lineage>
</organism>
<evidence type="ECO:0000313" key="1">
    <source>
        <dbReference type="EMBL" id="TFY77733.1"/>
    </source>
</evidence>